<proteinExistence type="predicted"/>
<name>A0ABV2VYC4_9ACTN</name>
<sequence length="225" mass="24780">MNPSQIPQLLKQVSYADPRLLPDDEKELQGLTALWATVLRDVPIDYAMHAVGEHYAASPFPIKPSDIADRWRTTVRDRMRQHTGTFEPTEHPDVDPDDVAAYQAALRADTRAVAHGRRQPTPARAIAPAVTEADVAAMRQQKDLAAYIKQIGREAAQRCAARRAAVLRHPDLTERLHDLLGPGDWNGYLAPELDSLGQPNDSHIRRRLAAIVAEAQARAEGSAAA</sequence>
<reference evidence="1 2" key="1">
    <citation type="submission" date="2024-06" db="EMBL/GenBank/DDBJ databases">
        <title>The Natural Products Discovery Center: Release of the First 8490 Sequenced Strains for Exploring Actinobacteria Biosynthetic Diversity.</title>
        <authorList>
            <person name="Kalkreuter E."/>
            <person name="Kautsar S.A."/>
            <person name="Yang D."/>
            <person name="Bader C.D."/>
            <person name="Teijaro C.N."/>
            <person name="Fluegel L."/>
            <person name="Davis C.M."/>
            <person name="Simpson J.R."/>
            <person name="Lauterbach L."/>
            <person name="Steele A.D."/>
            <person name="Gui C."/>
            <person name="Meng S."/>
            <person name="Li G."/>
            <person name="Viehrig K."/>
            <person name="Ye F."/>
            <person name="Su P."/>
            <person name="Kiefer A.F."/>
            <person name="Nichols A."/>
            <person name="Cepeda A.J."/>
            <person name="Yan W."/>
            <person name="Fan B."/>
            <person name="Jiang Y."/>
            <person name="Adhikari A."/>
            <person name="Zheng C.-J."/>
            <person name="Schuster L."/>
            <person name="Cowan T.M."/>
            <person name="Smanski M.J."/>
            <person name="Chevrette M.G."/>
            <person name="De Carvalho L.P.S."/>
            <person name="Shen B."/>
        </authorList>
    </citation>
    <scope>NUCLEOTIDE SEQUENCE [LARGE SCALE GENOMIC DNA]</scope>
    <source>
        <strain evidence="1 2">NPDC006337</strain>
    </source>
</reference>
<gene>
    <name evidence="1" type="ORF">ABZ508_02735</name>
</gene>
<keyword evidence="2" id="KW-1185">Reference proteome</keyword>
<accession>A0ABV2VYC4</accession>
<evidence type="ECO:0000313" key="1">
    <source>
        <dbReference type="EMBL" id="MEU0706282.1"/>
    </source>
</evidence>
<dbReference type="RefSeq" id="WP_359658192.1">
    <property type="nucleotide sequence ID" value="NZ_JBEXZP010000290.1"/>
</dbReference>
<organism evidence="1 2">
    <name type="scientific">Streptomyces lavendulocolor</name>
    <dbReference type="NCBI Taxonomy" id="67316"/>
    <lineage>
        <taxon>Bacteria</taxon>
        <taxon>Bacillati</taxon>
        <taxon>Actinomycetota</taxon>
        <taxon>Actinomycetes</taxon>
        <taxon>Kitasatosporales</taxon>
        <taxon>Streptomycetaceae</taxon>
        <taxon>Streptomyces</taxon>
    </lineage>
</organism>
<dbReference type="EMBL" id="JBEXZR010000002">
    <property type="protein sequence ID" value="MEU0706282.1"/>
    <property type="molecule type" value="Genomic_DNA"/>
</dbReference>
<comment type="caution">
    <text evidence="1">The sequence shown here is derived from an EMBL/GenBank/DDBJ whole genome shotgun (WGS) entry which is preliminary data.</text>
</comment>
<dbReference type="Proteomes" id="UP001550378">
    <property type="component" value="Unassembled WGS sequence"/>
</dbReference>
<protein>
    <submittedName>
        <fullName evidence="1">Uncharacterized protein</fullName>
    </submittedName>
</protein>
<evidence type="ECO:0000313" key="2">
    <source>
        <dbReference type="Proteomes" id="UP001550378"/>
    </source>
</evidence>